<organism evidence="1 2">
    <name type="scientific">Agarivorans aestuarii</name>
    <dbReference type="NCBI Taxonomy" id="1563703"/>
    <lineage>
        <taxon>Bacteria</taxon>
        <taxon>Pseudomonadati</taxon>
        <taxon>Pseudomonadota</taxon>
        <taxon>Gammaproteobacteria</taxon>
        <taxon>Alteromonadales</taxon>
        <taxon>Alteromonadaceae</taxon>
        <taxon>Agarivorans</taxon>
    </lineage>
</organism>
<reference evidence="2" key="1">
    <citation type="submission" date="2023-07" db="EMBL/GenBank/DDBJ databases">
        <title>Draft genome sequence of Agarivorans aestuarii strain ZMCS4, a CAZymes producing bacteria isolated from the marine brown algae Clodostephus spongiosus.</title>
        <authorList>
            <person name="Lorente B."/>
            <person name="Cabral C."/>
            <person name="Frias J."/>
            <person name="Faria J."/>
            <person name="Toubarro D."/>
        </authorList>
    </citation>
    <scope>NUCLEOTIDE SEQUENCE [LARGE SCALE GENOMIC DNA]</scope>
    <source>
        <strain evidence="2">ZMCS4</strain>
    </source>
</reference>
<keyword evidence="2" id="KW-1185">Reference proteome</keyword>
<evidence type="ECO:0000313" key="1">
    <source>
        <dbReference type="EMBL" id="MEE1676079.1"/>
    </source>
</evidence>
<dbReference type="EMBL" id="JAYDYW010000017">
    <property type="protein sequence ID" value="MEE1676079.1"/>
    <property type="molecule type" value="Genomic_DNA"/>
</dbReference>
<protein>
    <submittedName>
        <fullName evidence="1">Uncharacterized protein</fullName>
    </submittedName>
</protein>
<gene>
    <name evidence="1" type="ORF">SNR37_001406</name>
</gene>
<comment type="caution">
    <text evidence="1">The sequence shown here is derived from an EMBL/GenBank/DDBJ whole genome shotgun (WGS) entry which is preliminary data.</text>
</comment>
<evidence type="ECO:0000313" key="2">
    <source>
        <dbReference type="Proteomes" id="UP001310248"/>
    </source>
</evidence>
<name>A0ABU7G9L4_9ALTE</name>
<accession>A0ABU7G9L4</accession>
<proteinExistence type="predicted"/>
<dbReference type="RefSeq" id="WP_329776814.1">
    <property type="nucleotide sequence ID" value="NZ_JAYDYW010000017.1"/>
</dbReference>
<sequence>MSHHVFKVGMRCIYDNGEALVDTLDDKNNVALVRDQHTGNLHTRAYNDLYPDDDQFHSESDTYY</sequence>
<dbReference type="Proteomes" id="UP001310248">
    <property type="component" value="Unassembled WGS sequence"/>
</dbReference>